<accession>A0ABQ2A179</accession>
<dbReference type="Proteomes" id="UP000637774">
    <property type="component" value="Unassembled WGS sequence"/>
</dbReference>
<evidence type="ECO:0000313" key="2">
    <source>
        <dbReference type="Proteomes" id="UP000637774"/>
    </source>
</evidence>
<gene>
    <name evidence="1" type="ORF">GCM10011495_09190</name>
</gene>
<dbReference type="CDD" id="cd00657">
    <property type="entry name" value="Ferritin_like"/>
    <property type="match status" value="1"/>
</dbReference>
<proteinExistence type="predicted"/>
<dbReference type="RefSeq" id="WP_188560855.1">
    <property type="nucleotide sequence ID" value="NZ_BMGY01000006.1"/>
</dbReference>
<evidence type="ECO:0008006" key="3">
    <source>
        <dbReference type="Google" id="ProtNLM"/>
    </source>
</evidence>
<dbReference type="Pfam" id="PF13668">
    <property type="entry name" value="Ferritin_2"/>
    <property type="match status" value="1"/>
</dbReference>
<reference evidence="2" key="1">
    <citation type="journal article" date="2019" name="Int. J. Syst. Evol. Microbiol.">
        <title>The Global Catalogue of Microorganisms (GCM) 10K type strain sequencing project: providing services to taxonomists for standard genome sequencing and annotation.</title>
        <authorList>
            <consortium name="The Broad Institute Genomics Platform"/>
            <consortium name="The Broad Institute Genome Sequencing Center for Infectious Disease"/>
            <person name="Wu L."/>
            <person name="Ma J."/>
        </authorList>
    </citation>
    <scope>NUCLEOTIDE SEQUENCE [LARGE SCALE GENOMIC DNA]</scope>
    <source>
        <strain evidence="2">CGMCC 1.14966</strain>
    </source>
</reference>
<protein>
    <recommendedName>
        <fullName evidence="3">Ferritin-like domain-containing protein</fullName>
    </recommendedName>
</protein>
<dbReference type="InterPro" id="IPR012347">
    <property type="entry name" value="Ferritin-like"/>
</dbReference>
<dbReference type="InterPro" id="IPR009078">
    <property type="entry name" value="Ferritin-like_SF"/>
</dbReference>
<organism evidence="1 2">
    <name type="scientific">Hymenobacter frigidus</name>
    <dbReference type="NCBI Taxonomy" id="1524095"/>
    <lineage>
        <taxon>Bacteria</taxon>
        <taxon>Pseudomonadati</taxon>
        <taxon>Bacteroidota</taxon>
        <taxon>Cytophagia</taxon>
        <taxon>Cytophagales</taxon>
        <taxon>Hymenobacteraceae</taxon>
        <taxon>Hymenobacter</taxon>
    </lineage>
</organism>
<dbReference type="EMBL" id="BMGY01000006">
    <property type="protein sequence ID" value="GGH81851.1"/>
    <property type="molecule type" value="Genomic_DNA"/>
</dbReference>
<evidence type="ECO:0000313" key="1">
    <source>
        <dbReference type="EMBL" id="GGH81851.1"/>
    </source>
</evidence>
<dbReference type="SUPFAM" id="SSF47240">
    <property type="entry name" value="Ferritin-like"/>
    <property type="match status" value="1"/>
</dbReference>
<comment type="caution">
    <text evidence="1">The sequence shown here is derived from an EMBL/GenBank/DDBJ whole genome shotgun (WGS) entry which is preliminary data.</text>
</comment>
<sequence length="270" mass="29705">MNLTNLFDEIARVDPEVYDRVDARRGVINRFARVGSRLAAAAVPVALGGLFNKAYGQKLPTDVLEVLNFALTLEHLESRFYQTAVGTPGLLPAKDKINVIRDHEMKHVKFLQQAITSAGGTPVAEGKYDFTGKGTFPNVFSDYKQFLQVAQAFEDTGVGAYKGQASALKSSNAILTYALQVHSVEARHAAHIRFIRMVNGYAKVKPWIVGDDNTKGTPTERIYQRESDHRQVLINIEGIGGYNVGDAATSSFDEPLHKDEVLAIIKPFLA</sequence>
<dbReference type="Gene3D" id="1.20.1260.10">
    <property type="match status" value="1"/>
</dbReference>
<keyword evidence="2" id="KW-1185">Reference proteome</keyword>
<name>A0ABQ2A179_9BACT</name>